<keyword evidence="5" id="KW-0249">Electron transport</keyword>
<name>A0ABV8DZX1_9NOCA</name>
<keyword evidence="4" id="KW-0479">Metal-binding</keyword>
<dbReference type="SUPFAM" id="SSF54292">
    <property type="entry name" value="2Fe-2S ferredoxin-like"/>
    <property type="match status" value="1"/>
</dbReference>
<evidence type="ECO:0000256" key="1">
    <source>
        <dbReference type="ARBA" id="ARBA00007874"/>
    </source>
</evidence>
<dbReference type="PROSITE" id="PS00197">
    <property type="entry name" value="2FE2S_FER_1"/>
    <property type="match status" value="1"/>
</dbReference>
<dbReference type="PANTHER" id="PTHR43112:SF3">
    <property type="entry name" value="FERREDOXIN-2, CHLOROPLASTIC"/>
    <property type="match status" value="1"/>
</dbReference>
<comment type="caution">
    <text evidence="10">The sequence shown here is derived from an EMBL/GenBank/DDBJ whole genome shotgun (WGS) entry which is preliminary data.</text>
</comment>
<evidence type="ECO:0000259" key="9">
    <source>
        <dbReference type="PROSITE" id="PS51085"/>
    </source>
</evidence>
<comment type="similarity">
    <text evidence="1">Belongs to the 2Fe2S plant-type ferredoxin family.</text>
</comment>
<dbReference type="Proteomes" id="UP001595696">
    <property type="component" value="Unassembled WGS sequence"/>
</dbReference>
<dbReference type="PANTHER" id="PTHR43112">
    <property type="entry name" value="FERREDOXIN"/>
    <property type="match status" value="1"/>
</dbReference>
<evidence type="ECO:0000256" key="6">
    <source>
        <dbReference type="ARBA" id="ARBA00023004"/>
    </source>
</evidence>
<evidence type="ECO:0000256" key="5">
    <source>
        <dbReference type="ARBA" id="ARBA00022982"/>
    </source>
</evidence>
<evidence type="ECO:0000256" key="4">
    <source>
        <dbReference type="ARBA" id="ARBA00022723"/>
    </source>
</evidence>
<evidence type="ECO:0000313" key="10">
    <source>
        <dbReference type="EMBL" id="MFC3965072.1"/>
    </source>
</evidence>
<dbReference type="Gene3D" id="3.10.20.30">
    <property type="match status" value="1"/>
</dbReference>
<dbReference type="PROSITE" id="PS51085">
    <property type="entry name" value="2FE2S_FER_2"/>
    <property type="match status" value="1"/>
</dbReference>
<reference evidence="11" key="1">
    <citation type="journal article" date="2019" name="Int. J. Syst. Evol. Microbiol.">
        <title>The Global Catalogue of Microorganisms (GCM) 10K type strain sequencing project: providing services to taxonomists for standard genome sequencing and annotation.</title>
        <authorList>
            <consortium name="The Broad Institute Genomics Platform"/>
            <consortium name="The Broad Institute Genome Sequencing Center for Infectious Disease"/>
            <person name="Wu L."/>
            <person name="Ma J."/>
        </authorList>
    </citation>
    <scope>NUCLEOTIDE SEQUENCE [LARGE SCALE GENOMIC DNA]</scope>
    <source>
        <strain evidence="11">CGMCC 4.7330</strain>
    </source>
</reference>
<evidence type="ECO:0000256" key="7">
    <source>
        <dbReference type="ARBA" id="ARBA00023014"/>
    </source>
</evidence>
<feature type="domain" description="2Fe-2S ferredoxin-type" evidence="9">
    <location>
        <begin position="7"/>
        <end position="96"/>
    </location>
</feature>
<evidence type="ECO:0000313" key="11">
    <source>
        <dbReference type="Proteomes" id="UP001595696"/>
    </source>
</evidence>
<dbReference type="CDD" id="cd00207">
    <property type="entry name" value="fer2"/>
    <property type="match status" value="1"/>
</dbReference>
<dbReference type="EMBL" id="JBHSAX010000019">
    <property type="protein sequence ID" value="MFC3965072.1"/>
    <property type="molecule type" value="Genomic_DNA"/>
</dbReference>
<sequence>MAPDTPARVTVRCGRRTATGEHRNGNTVLQIARILGLNPPSSCEMGNCATCIARVTEGSAVMRVNDALTEDEVAEGWVLTCQAVPTTPLLRVDYDD</sequence>
<protein>
    <submittedName>
        <fullName evidence="10">2Fe-2S iron-sulfur cluster-binding protein</fullName>
    </submittedName>
</protein>
<keyword evidence="6" id="KW-0408">Iron</keyword>
<evidence type="ECO:0000256" key="2">
    <source>
        <dbReference type="ARBA" id="ARBA00022448"/>
    </source>
</evidence>
<comment type="cofactor">
    <cofactor evidence="8">
        <name>[2Fe-2S] cluster</name>
        <dbReference type="ChEBI" id="CHEBI:190135"/>
    </cofactor>
</comment>
<keyword evidence="3" id="KW-0001">2Fe-2S</keyword>
<keyword evidence="2" id="KW-0813">Transport</keyword>
<evidence type="ECO:0000256" key="8">
    <source>
        <dbReference type="ARBA" id="ARBA00034078"/>
    </source>
</evidence>
<dbReference type="Pfam" id="PF00111">
    <property type="entry name" value="Fer2"/>
    <property type="match status" value="1"/>
</dbReference>
<dbReference type="RefSeq" id="WP_378614829.1">
    <property type="nucleotide sequence ID" value="NZ_JBHSAX010000019.1"/>
</dbReference>
<dbReference type="InterPro" id="IPR012675">
    <property type="entry name" value="Beta-grasp_dom_sf"/>
</dbReference>
<dbReference type="InterPro" id="IPR001041">
    <property type="entry name" value="2Fe-2S_ferredoxin-type"/>
</dbReference>
<organism evidence="10 11">
    <name type="scientific">Nocardia jiangsuensis</name>
    <dbReference type="NCBI Taxonomy" id="1691563"/>
    <lineage>
        <taxon>Bacteria</taxon>
        <taxon>Bacillati</taxon>
        <taxon>Actinomycetota</taxon>
        <taxon>Actinomycetes</taxon>
        <taxon>Mycobacteriales</taxon>
        <taxon>Nocardiaceae</taxon>
        <taxon>Nocardia</taxon>
    </lineage>
</organism>
<keyword evidence="11" id="KW-1185">Reference proteome</keyword>
<keyword evidence="7" id="KW-0411">Iron-sulfur</keyword>
<evidence type="ECO:0000256" key="3">
    <source>
        <dbReference type="ARBA" id="ARBA00022714"/>
    </source>
</evidence>
<dbReference type="InterPro" id="IPR006058">
    <property type="entry name" value="2Fe2S_fd_BS"/>
</dbReference>
<accession>A0ABV8DZX1</accession>
<proteinExistence type="inferred from homology"/>
<dbReference type="InterPro" id="IPR036010">
    <property type="entry name" value="2Fe-2S_ferredoxin-like_sf"/>
</dbReference>
<gene>
    <name evidence="10" type="ORF">ACFO0B_24050</name>
</gene>